<dbReference type="InterPro" id="IPR007973">
    <property type="entry name" value="Pilus_assembly_TraE"/>
</dbReference>
<accession>A0AAI9SBD3</accession>
<evidence type="ECO:0000313" key="2">
    <source>
        <dbReference type="Proteomes" id="UP000469462"/>
    </source>
</evidence>
<dbReference type="Pfam" id="PF05309">
    <property type="entry name" value="TraE"/>
    <property type="match status" value="1"/>
</dbReference>
<dbReference type="EMBL" id="WEHW01000024">
    <property type="protein sequence ID" value="KAB7650964.1"/>
    <property type="molecule type" value="Genomic_DNA"/>
</dbReference>
<sequence>MQSPSIPPQETFSPLTMTPTLTGAMAARLGMRSLVFRTLAASLATNVLLGCALLLRTPPALTILVPPGAGTTEDGWAFTNDAPDSRYLERHALSLVSMLTNITPRTMEGSLARLLEHVAPESYGAMEKRLMREIASLKKDMASVAFYPSRTRTDANTLSVTVFGERKLLIGSAVTSSDPVAYEARFRYAAGRLFLLSITELSNEERDKRFR</sequence>
<reference evidence="1 2" key="1">
    <citation type="submission" date="2019-10" db="EMBL/GenBank/DDBJ databases">
        <title>Genome diversity of Sutterella seckii.</title>
        <authorList>
            <person name="Chaplin A.V."/>
            <person name="Sokolova S.R."/>
            <person name="Mosin K.A."/>
            <person name="Ivanova E.L."/>
            <person name="Kochetkova T.O."/>
            <person name="Goltsov A.Y."/>
            <person name="Trofimov D.Y."/>
            <person name="Efimov B.A."/>
        </authorList>
    </citation>
    <scope>NUCLEOTIDE SEQUENCE [LARGE SCALE GENOMIC DNA]</scope>
    <source>
        <strain evidence="1 2">ASD3426</strain>
    </source>
</reference>
<dbReference type="AlphaFoldDB" id="A0AAI9SBD3"/>
<comment type="caution">
    <text evidence="1">The sequence shown here is derived from an EMBL/GenBank/DDBJ whole genome shotgun (WGS) entry which is preliminary data.</text>
</comment>
<organism evidence="1 2">
    <name type="scientific">Sutterella seckii</name>
    <dbReference type="NCBI Taxonomy" id="1944635"/>
    <lineage>
        <taxon>Bacteria</taxon>
        <taxon>Pseudomonadati</taxon>
        <taxon>Pseudomonadota</taxon>
        <taxon>Betaproteobacteria</taxon>
        <taxon>Burkholderiales</taxon>
        <taxon>Sutterellaceae</taxon>
        <taxon>Sutterella</taxon>
    </lineage>
</organism>
<dbReference type="Proteomes" id="UP000469462">
    <property type="component" value="Unassembled WGS sequence"/>
</dbReference>
<protein>
    <recommendedName>
        <fullName evidence="3">Conjugal transfer protein TraE</fullName>
    </recommendedName>
</protein>
<gene>
    <name evidence="1" type="ORF">GBM96_07240</name>
</gene>
<evidence type="ECO:0008006" key="3">
    <source>
        <dbReference type="Google" id="ProtNLM"/>
    </source>
</evidence>
<evidence type="ECO:0000313" key="1">
    <source>
        <dbReference type="EMBL" id="KAB7650964.1"/>
    </source>
</evidence>
<keyword evidence="2" id="KW-1185">Reference proteome</keyword>
<name>A0AAI9SBD3_9BURK</name>
<proteinExistence type="predicted"/>